<keyword evidence="5 7" id="KW-1133">Transmembrane helix</keyword>
<dbReference type="PROSITE" id="PS51201">
    <property type="entry name" value="RCK_N"/>
    <property type="match status" value="1"/>
</dbReference>
<evidence type="ECO:0000256" key="1">
    <source>
        <dbReference type="ARBA" id="ARBA00004141"/>
    </source>
</evidence>
<dbReference type="AlphaFoldDB" id="A0A2U8Q190"/>
<feature type="transmembrane region" description="Helical" evidence="7">
    <location>
        <begin position="315"/>
        <end position="337"/>
    </location>
</feature>
<evidence type="ECO:0000259" key="8">
    <source>
        <dbReference type="PROSITE" id="PS51201"/>
    </source>
</evidence>
<gene>
    <name evidence="9" type="ORF">CIT40_30050</name>
</gene>
<feature type="transmembrane region" description="Helical" evidence="7">
    <location>
        <begin position="148"/>
        <end position="171"/>
    </location>
</feature>
<dbReference type="Proteomes" id="UP000215884">
    <property type="component" value="Chromosome"/>
</dbReference>
<feature type="domain" description="RCK N-terminal" evidence="8">
    <location>
        <begin position="427"/>
        <end position="543"/>
    </location>
</feature>
<evidence type="ECO:0000256" key="5">
    <source>
        <dbReference type="ARBA" id="ARBA00022989"/>
    </source>
</evidence>
<feature type="transmembrane region" description="Helical" evidence="7">
    <location>
        <begin position="236"/>
        <end position="265"/>
    </location>
</feature>
<evidence type="ECO:0000256" key="2">
    <source>
        <dbReference type="ARBA" id="ARBA00005551"/>
    </source>
</evidence>
<evidence type="ECO:0000313" key="10">
    <source>
        <dbReference type="Proteomes" id="UP000215884"/>
    </source>
</evidence>
<dbReference type="Gene3D" id="1.20.1530.20">
    <property type="match status" value="1"/>
</dbReference>
<evidence type="ECO:0000256" key="6">
    <source>
        <dbReference type="ARBA" id="ARBA00023136"/>
    </source>
</evidence>
<feature type="transmembrane region" description="Helical" evidence="7">
    <location>
        <begin position="116"/>
        <end position="136"/>
    </location>
</feature>
<evidence type="ECO:0000313" key="9">
    <source>
        <dbReference type="EMBL" id="AWM03853.1"/>
    </source>
</evidence>
<keyword evidence="10" id="KW-1185">Reference proteome</keyword>
<keyword evidence="6 7" id="KW-0472">Membrane</keyword>
<dbReference type="KEGG" id="brq:CIT40_30050"/>
<dbReference type="GO" id="GO:0006813">
    <property type="term" value="P:potassium ion transport"/>
    <property type="evidence" value="ECO:0007669"/>
    <property type="project" value="InterPro"/>
</dbReference>
<keyword evidence="4 7" id="KW-0812">Transmembrane</keyword>
<comment type="subcellular location">
    <subcellularLocation>
        <location evidence="1">Membrane</location>
        <topology evidence="1">Multi-pass membrane protein</topology>
    </subcellularLocation>
</comment>
<dbReference type="RefSeq" id="WP_094892523.1">
    <property type="nucleotide sequence ID" value="NZ_CP029426.2"/>
</dbReference>
<dbReference type="SUPFAM" id="SSF51735">
    <property type="entry name" value="NAD(P)-binding Rossmann-fold domains"/>
    <property type="match status" value="1"/>
</dbReference>
<dbReference type="NCBIfam" id="NF007950">
    <property type="entry name" value="PRK10669.1"/>
    <property type="match status" value="1"/>
</dbReference>
<dbReference type="InterPro" id="IPR036291">
    <property type="entry name" value="NAD(P)-bd_dom_sf"/>
</dbReference>
<dbReference type="GO" id="GO:1902600">
    <property type="term" value="P:proton transmembrane transport"/>
    <property type="evidence" value="ECO:0007669"/>
    <property type="project" value="InterPro"/>
</dbReference>
<dbReference type="Pfam" id="PF00999">
    <property type="entry name" value="Na_H_Exchanger"/>
    <property type="match status" value="1"/>
</dbReference>
<reference evidence="9 10" key="1">
    <citation type="journal article" date="2017" name="Syst. Appl. Microbiol.">
        <title>Soybeans inoculated with root zone soils of Canadian native legumes harbour diverse and novel Bradyrhizobium spp. that possess agricultural potential.</title>
        <authorList>
            <person name="Bromfield E.S.P."/>
            <person name="Cloutier S."/>
            <person name="Tambong J.T."/>
            <person name="Tran Thi T.V."/>
        </authorList>
    </citation>
    <scope>NUCLEOTIDE SEQUENCE [LARGE SCALE GENOMIC DNA]</scope>
    <source>
        <strain evidence="9 10">39S1MB</strain>
    </source>
</reference>
<feature type="transmembrane region" description="Helical" evidence="7">
    <location>
        <begin position="63"/>
        <end position="82"/>
    </location>
</feature>
<dbReference type="EMBL" id="CP029426">
    <property type="protein sequence ID" value="AWM03853.1"/>
    <property type="molecule type" value="Genomic_DNA"/>
</dbReference>
<dbReference type="PANTHER" id="PTHR42751:SF1">
    <property type="entry name" value="CATION_PROTON ANTIPORTER YBAL-RELATED"/>
    <property type="match status" value="1"/>
</dbReference>
<dbReference type="GO" id="GO:0015297">
    <property type="term" value="F:antiporter activity"/>
    <property type="evidence" value="ECO:0007669"/>
    <property type="project" value="InterPro"/>
</dbReference>
<organism evidence="9 10">
    <name type="scientific">Bradyrhizobium amphicarpaeae</name>
    <dbReference type="NCBI Taxonomy" id="1404768"/>
    <lineage>
        <taxon>Bacteria</taxon>
        <taxon>Pseudomonadati</taxon>
        <taxon>Pseudomonadota</taxon>
        <taxon>Alphaproteobacteria</taxon>
        <taxon>Hyphomicrobiales</taxon>
        <taxon>Nitrobacteraceae</taxon>
        <taxon>Bradyrhizobium</taxon>
    </lineage>
</organism>
<evidence type="ECO:0000256" key="4">
    <source>
        <dbReference type="ARBA" id="ARBA00022692"/>
    </source>
</evidence>
<evidence type="ECO:0000256" key="7">
    <source>
        <dbReference type="SAM" id="Phobius"/>
    </source>
</evidence>
<sequence>MPHETPLIATIVVGLGLAFVFGTIVQRFRIPPLVGYLLAGVAVGPFTPGFVADQALATELAELGIILLMFGVGLHFSLQDLLSVRKIAVPGAVVQIAAATLMGVGLGWLMGWSVPAGLVFGLALSVASTVVLLRALQERRLMETDRGRIAVGWLIVEDLAMVLVLVLFPAIASLQGAAEGKPAFEPLAAQAGFGLAGIVVLTLVKIVVFIGLMLVVGRRVIPWILHYIAHTGSRELFRLAVLAIALCVAFGATKLFDVSLALGAFFAGMMLRESPLSARAAQESLPLRDAFAVLFFVSVGMMFDPMSVVREPWPLLATLAIIMLGKSLAAYLIVVVFRHPVVTALTISASLSQIGEFSFILAELGVASQILPKEGRDLIMAGAILSIMLNPLMFAAATWLAPRLDPRREEPAVTAAVTDAIRTTELTDHTIVIGYGRVGALVGDALKQRQLPFLVAEVGESLLAKLKQSGIETVMGNAAQPKVFAATNPSRARHLVIAIPEAFEAGQIVQQARAANPDIRIIARAHADAEVDHLKGLGADVVIMGEREIARGMIEELERRAPHAAQQDRRALAVGSVV</sequence>
<dbReference type="Gene3D" id="3.40.50.720">
    <property type="entry name" value="NAD(P)-binding Rossmann-like Domain"/>
    <property type="match status" value="1"/>
</dbReference>
<feature type="transmembrane region" description="Helical" evidence="7">
    <location>
        <begin position="89"/>
        <end position="110"/>
    </location>
</feature>
<dbReference type="InterPro" id="IPR038770">
    <property type="entry name" value="Na+/solute_symporter_sf"/>
</dbReference>
<feature type="transmembrane region" description="Helical" evidence="7">
    <location>
        <begin position="378"/>
        <end position="401"/>
    </location>
</feature>
<dbReference type="Pfam" id="PF02254">
    <property type="entry name" value="TrkA_N"/>
    <property type="match status" value="1"/>
</dbReference>
<comment type="similarity">
    <text evidence="2">Belongs to the monovalent cation:proton antiporter 2 (CPA2) transporter (TC 2.A.37) family.</text>
</comment>
<dbReference type="InterPro" id="IPR003148">
    <property type="entry name" value="RCK_N"/>
</dbReference>
<protein>
    <submittedName>
        <fullName evidence="9">Kef family K(+) transporter</fullName>
    </submittedName>
</protein>
<proteinExistence type="inferred from homology"/>
<keyword evidence="3" id="KW-0813">Transport</keyword>
<evidence type="ECO:0000256" key="3">
    <source>
        <dbReference type="ARBA" id="ARBA00022448"/>
    </source>
</evidence>
<accession>A0A2U8Q190</accession>
<dbReference type="OrthoDB" id="9781411at2"/>
<feature type="transmembrane region" description="Helical" evidence="7">
    <location>
        <begin position="6"/>
        <end position="26"/>
    </location>
</feature>
<dbReference type="GO" id="GO:0016020">
    <property type="term" value="C:membrane"/>
    <property type="evidence" value="ECO:0007669"/>
    <property type="project" value="UniProtKB-SubCell"/>
</dbReference>
<dbReference type="InterPro" id="IPR006153">
    <property type="entry name" value="Cation/H_exchanger_TM"/>
</dbReference>
<feature type="transmembrane region" description="Helical" evidence="7">
    <location>
        <begin position="191"/>
        <end position="216"/>
    </location>
</feature>
<dbReference type="PANTHER" id="PTHR42751">
    <property type="entry name" value="SODIUM/HYDROGEN EXCHANGER FAMILY/TRKA DOMAIN PROTEIN"/>
    <property type="match status" value="1"/>
</dbReference>
<feature type="transmembrane region" description="Helical" evidence="7">
    <location>
        <begin position="33"/>
        <end position="51"/>
    </location>
</feature>
<name>A0A2U8Q190_9BRAD</name>
<reference evidence="9 10" key="2">
    <citation type="journal article" date="2019" name="Int. J. Syst. Evol. Microbiol.">
        <title>Description and complete genome sequence of Bradyrhizobium amphicarpaeae sp. nov., harbouring photosystem and nitrogen-fixation genes.</title>
        <authorList>
            <person name="Bromfield E.S.P."/>
            <person name="Cloutier S."/>
            <person name="Nguyen H.D.T."/>
        </authorList>
    </citation>
    <scope>NUCLEOTIDE SEQUENCE [LARGE SCALE GENOMIC DNA]</scope>
    <source>
        <strain evidence="9 10">39S1MB</strain>
    </source>
</reference>